<proteinExistence type="predicted"/>
<dbReference type="GeneID" id="92082447"/>
<dbReference type="RefSeq" id="XP_066693528.1">
    <property type="nucleotide sequence ID" value="XM_066849385.1"/>
</dbReference>
<protein>
    <submittedName>
        <fullName evidence="1">Uncharacterized protein</fullName>
    </submittedName>
</protein>
<dbReference type="Proteomes" id="UP001391051">
    <property type="component" value="Unassembled WGS sequence"/>
</dbReference>
<evidence type="ECO:0000313" key="1">
    <source>
        <dbReference type="EMBL" id="KAK7940776.1"/>
    </source>
</evidence>
<evidence type="ECO:0000313" key="2">
    <source>
        <dbReference type="Proteomes" id="UP001391051"/>
    </source>
</evidence>
<reference evidence="1 2" key="1">
    <citation type="submission" date="2023-01" db="EMBL/GenBank/DDBJ databases">
        <title>Analysis of 21 Apiospora genomes using comparative genomics revels a genus with tremendous synthesis potential of carbohydrate active enzymes and secondary metabolites.</title>
        <authorList>
            <person name="Sorensen T."/>
        </authorList>
    </citation>
    <scope>NUCLEOTIDE SEQUENCE [LARGE SCALE GENOMIC DNA]</scope>
    <source>
        <strain evidence="1 2">CBS 24483</strain>
    </source>
</reference>
<dbReference type="EMBL" id="JAQQWE010000009">
    <property type="protein sequence ID" value="KAK7940776.1"/>
    <property type="molecule type" value="Genomic_DNA"/>
</dbReference>
<comment type="caution">
    <text evidence="1">The sequence shown here is derived from an EMBL/GenBank/DDBJ whole genome shotgun (WGS) entry which is preliminary data.</text>
</comment>
<gene>
    <name evidence="1" type="ORF">PG986_013163</name>
</gene>
<keyword evidence="2" id="KW-1185">Reference proteome</keyword>
<organism evidence="1 2">
    <name type="scientific">Apiospora aurea</name>
    <dbReference type="NCBI Taxonomy" id="335848"/>
    <lineage>
        <taxon>Eukaryota</taxon>
        <taxon>Fungi</taxon>
        <taxon>Dikarya</taxon>
        <taxon>Ascomycota</taxon>
        <taxon>Pezizomycotina</taxon>
        <taxon>Sordariomycetes</taxon>
        <taxon>Xylariomycetidae</taxon>
        <taxon>Amphisphaeriales</taxon>
        <taxon>Apiosporaceae</taxon>
        <taxon>Apiospora</taxon>
    </lineage>
</organism>
<accession>A0ABR1PVB1</accession>
<sequence length="238" mass="25991">MPPGASGAEAGCSEACFLSTVCKAAEAQPGLGIGQRKTSHAAVVCAPRLDHRTSKKPWWDAREPIVRRGMRFADLSSYVGTILTLDARTGAEALVRWPMCGYGSPGSQGRQGGNRPSVMHPQRVVHRASCIPNLRPVATTFTAGKILAIVFIIPTRLFAQLTQLPLGAHEDTTETGPSRRLHQPPSPLIQTLQMRGYPAWGFVVVRTYYASEEQWQAFRKRLNVLCNAQIDEETGEGL</sequence>
<name>A0ABR1PVB1_9PEZI</name>